<comment type="caution">
    <text evidence="11">The sequence shown here is derived from an EMBL/GenBank/DDBJ whole genome shotgun (WGS) entry which is preliminary data.</text>
</comment>
<dbReference type="Pfam" id="PF13442">
    <property type="entry name" value="Cytochrome_CBB3"/>
    <property type="match status" value="1"/>
</dbReference>
<dbReference type="NCBIfam" id="NF045774">
    <property type="entry name" value="cytochro_C551"/>
    <property type="match status" value="1"/>
</dbReference>
<proteinExistence type="predicted"/>
<evidence type="ECO:0000256" key="2">
    <source>
        <dbReference type="ARBA" id="ARBA00022617"/>
    </source>
</evidence>
<dbReference type="PROSITE" id="PS51007">
    <property type="entry name" value="CYTC"/>
    <property type="match status" value="1"/>
</dbReference>
<evidence type="ECO:0000256" key="9">
    <source>
        <dbReference type="SAM" id="SignalP"/>
    </source>
</evidence>
<feature type="binding site" description="axial binding residue" evidence="7">
    <location>
        <position position="65"/>
    </location>
    <ligand>
        <name>heme c</name>
        <dbReference type="ChEBI" id="CHEBI:61717"/>
    </ligand>
    <ligandPart>
        <name>Fe</name>
        <dbReference type="ChEBI" id="CHEBI:18248"/>
    </ligandPart>
</feature>
<evidence type="ECO:0000313" key="11">
    <source>
        <dbReference type="EMBL" id="OZU88790.1"/>
    </source>
</evidence>
<dbReference type="InterPro" id="IPR012218">
    <property type="entry name" value="Cyt_c_BACSU-c550-type"/>
</dbReference>
<dbReference type="EMBL" id="NPMS01000004">
    <property type="protein sequence ID" value="OZU88790.1"/>
    <property type="molecule type" value="Genomic_DNA"/>
</dbReference>
<feature type="binding site" description="axial binding residue" evidence="7">
    <location>
        <position position="100"/>
    </location>
    <ligand>
        <name>heme c</name>
        <dbReference type="ChEBI" id="CHEBI:61717"/>
    </ligand>
    <ligandPart>
        <name>Fe</name>
        <dbReference type="ChEBI" id="CHEBI:18248"/>
    </ligandPart>
</feature>
<evidence type="ECO:0000256" key="3">
    <source>
        <dbReference type="ARBA" id="ARBA00022723"/>
    </source>
</evidence>
<dbReference type="InterPro" id="IPR009056">
    <property type="entry name" value="Cyt_c-like_dom"/>
</dbReference>
<protein>
    <submittedName>
        <fullName evidence="11">Cytochrome C551</fullName>
    </submittedName>
</protein>
<evidence type="ECO:0000256" key="7">
    <source>
        <dbReference type="PIRSR" id="PIRSR000025-2"/>
    </source>
</evidence>
<dbReference type="PANTHER" id="PTHR37823:SF4">
    <property type="entry name" value="MENAQUINOL-CYTOCHROME C REDUCTASE CYTOCHROME B_C SUBUNIT"/>
    <property type="match status" value="1"/>
</dbReference>
<dbReference type="GO" id="GO:0005506">
    <property type="term" value="F:iron ion binding"/>
    <property type="evidence" value="ECO:0007669"/>
    <property type="project" value="InterPro"/>
</dbReference>
<feature type="region of interest" description="Disordered" evidence="8">
    <location>
        <begin position="21"/>
        <end position="47"/>
    </location>
</feature>
<evidence type="ECO:0000313" key="12">
    <source>
        <dbReference type="Proteomes" id="UP000216498"/>
    </source>
</evidence>
<dbReference type="PROSITE" id="PS51257">
    <property type="entry name" value="PROKAR_LIPOPROTEIN"/>
    <property type="match status" value="1"/>
</dbReference>
<reference evidence="11 12" key="1">
    <citation type="submission" date="2017-08" db="EMBL/GenBank/DDBJ databases">
        <title>Virgibacillus indicus sp. nov. and Virgibacillus profoundi sp. nov, two moderately halophilic bacteria isolated from marine sediment by using the Microfluidic Streak Plate.</title>
        <authorList>
            <person name="Xu B."/>
            <person name="Hu B."/>
            <person name="Wang J."/>
            <person name="Zhu Y."/>
            <person name="Huang L."/>
            <person name="Du W."/>
            <person name="Huang Y."/>
        </authorList>
    </citation>
    <scope>NUCLEOTIDE SEQUENCE [LARGE SCALE GENOMIC DNA]</scope>
    <source>
        <strain evidence="11 12">IO3-P2-C2</strain>
    </source>
</reference>
<dbReference type="InterPro" id="IPR036909">
    <property type="entry name" value="Cyt_c-like_dom_sf"/>
</dbReference>
<dbReference type="InterPro" id="IPR054782">
    <property type="entry name" value="Cytochro_C551"/>
</dbReference>
<dbReference type="OrthoDB" id="7933886at2"/>
<dbReference type="AlphaFoldDB" id="A0A265N9U2"/>
<sequence length="121" mass="11984">MKKWLFAVLFGSALVLGACGGGDDGASDDTSGDTGTEESTGSEEGGTVDTAAAEEVFQANCASCHGADLSGGAGPELTNVGSTHSADEIATIINEGQGTMPAGMATGDDVDLLANWLAEQK</sequence>
<gene>
    <name evidence="11" type="ORF">CIL03_10920</name>
</gene>
<evidence type="ECO:0000256" key="6">
    <source>
        <dbReference type="PIRSR" id="PIRSR000025-1"/>
    </source>
</evidence>
<dbReference type="GO" id="GO:0009055">
    <property type="term" value="F:electron transfer activity"/>
    <property type="evidence" value="ECO:0007669"/>
    <property type="project" value="InterPro"/>
</dbReference>
<keyword evidence="2 6" id="KW-0349">Heme</keyword>
<comment type="PTM">
    <text evidence="6">Binds 1 heme c group covalently per subunit.</text>
</comment>
<evidence type="ECO:0000256" key="4">
    <source>
        <dbReference type="ARBA" id="ARBA00022982"/>
    </source>
</evidence>
<evidence type="ECO:0000259" key="10">
    <source>
        <dbReference type="PROSITE" id="PS51007"/>
    </source>
</evidence>
<dbReference type="Gene3D" id="1.10.760.10">
    <property type="entry name" value="Cytochrome c-like domain"/>
    <property type="match status" value="1"/>
</dbReference>
<dbReference type="GO" id="GO:0020037">
    <property type="term" value="F:heme binding"/>
    <property type="evidence" value="ECO:0007669"/>
    <property type="project" value="InterPro"/>
</dbReference>
<keyword evidence="4" id="KW-0249">Electron transport</keyword>
<feature type="domain" description="Cytochrome c" evidence="10">
    <location>
        <begin position="48"/>
        <end position="121"/>
    </location>
</feature>
<feature type="signal peptide" evidence="9">
    <location>
        <begin position="1"/>
        <end position="20"/>
    </location>
</feature>
<feature type="binding site" description="covalent" evidence="6">
    <location>
        <position position="61"/>
    </location>
    <ligand>
        <name>heme c</name>
        <dbReference type="ChEBI" id="CHEBI:61717"/>
    </ligand>
</feature>
<keyword evidence="12" id="KW-1185">Reference proteome</keyword>
<keyword evidence="5 7" id="KW-0408">Iron</keyword>
<evidence type="ECO:0000256" key="8">
    <source>
        <dbReference type="SAM" id="MobiDB-lite"/>
    </source>
</evidence>
<name>A0A265N9U2_9BACI</name>
<dbReference type="PANTHER" id="PTHR37823">
    <property type="entry name" value="CYTOCHROME C-553-LIKE"/>
    <property type="match status" value="1"/>
</dbReference>
<evidence type="ECO:0000256" key="1">
    <source>
        <dbReference type="ARBA" id="ARBA00022448"/>
    </source>
</evidence>
<dbReference type="RefSeq" id="WP_094885882.1">
    <property type="nucleotide sequence ID" value="NZ_NPMS01000004.1"/>
</dbReference>
<organism evidence="11 12">
    <name type="scientific">Virgibacillus indicus</name>
    <dbReference type="NCBI Taxonomy" id="2024554"/>
    <lineage>
        <taxon>Bacteria</taxon>
        <taxon>Bacillati</taxon>
        <taxon>Bacillota</taxon>
        <taxon>Bacilli</taxon>
        <taxon>Bacillales</taxon>
        <taxon>Bacillaceae</taxon>
        <taxon>Virgibacillus</taxon>
    </lineage>
</organism>
<dbReference type="PIRSF" id="PIRSF000025">
    <property type="entry name" value="Cytc_Bsub_c550"/>
    <property type="match status" value="1"/>
</dbReference>
<accession>A0A265N9U2</accession>
<dbReference type="InterPro" id="IPR051811">
    <property type="entry name" value="Cytochrome_c550/c551-like"/>
</dbReference>
<keyword evidence="1" id="KW-0813">Transport</keyword>
<feature type="chain" id="PRO_5038532434" evidence="9">
    <location>
        <begin position="21"/>
        <end position="121"/>
    </location>
</feature>
<keyword evidence="3 7" id="KW-0479">Metal-binding</keyword>
<keyword evidence="9" id="KW-0732">Signal</keyword>
<dbReference type="SUPFAM" id="SSF46626">
    <property type="entry name" value="Cytochrome c"/>
    <property type="match status" value="1"/>
</dbReference>
<evidence type="ECO:0000256" key="5">
    <source>
        <dbReference type="ARBA" id="ARBA00023004"/>
    </source>
</evidence>
<dbReference type="GO" id="GO:0016020">
    <property type="term" value="C:membrane"/>
    <property type="evidence" value="ECO:0007669"/>
    <property type="project" value="InterPro"/>
</dbReference>
<feature type="binding site" description="covalent" evidence="6">
    <location>
        <position position="64"/>
    </location>
    <ligand>
        <name>heme c</name>
        <dbReference type="ChEBI" id="CHEBI:61717"/>
    </ligand>
</feature>
<dbReference type="Proteomes" id="UP000216498">
    <property type="component" value="Unassembled WGS sequence"/>
</dbReference>